<evidence type="ECO:0000313" key="1">
    <source>
        <dbReference type="EMBL" id="EYC01413.1"/>
    </source>
</evidence>
<name>A0A016TFM0_9BILA</name>
<dbReference type="AlphaFoldDB" id="A0A016TFM0"/>
<gene>
    <name evidence="1" type="primary">Acey_s0107.g3782</name>
    <name evidence="1" type="ORF">Y032_0107g3782</name>
</gene>
<dbReference type="EMBL" id="JARK01001443">
    <property type="protein sequence ID" value="EYC01413.1"/>
    <property type="molecule type" value="Genomic_DNA"/>
</dbReference>
<organism evidence="1 2">
    <name type="scientific">Ancylostoma ceylanicum</name>
    <dbReference type="NCBI Taxonomy" id="53326"/>
    <lineage>
        <taxon>Eukaryota</taxon>
        <taxon>Metazoa</taxon>
        <taxon>Ecdysozoa</taxon>
        <taxon>Nematoda</taxon>
        <taxon>Chromadorea</taxon>
        <taxon>Rhabditida</taxon>
        <taxon>Rhabditina</taxon>
        <taxon>Rhabditomorpha</taxon>
        <taxon>Strongyloidea</taxon>
        <taxon>Ancylostomatidae</taxon>
        <taxon>Ancylostomatinae</taxon>
        <taxon>Ancylostoma</taxon>
    </lineage>
</organism>
<comment type="caution">
    <text evidence="1">The sequence shown here is derived from an EMBL/GenBank/DDBJ whole genome shotgun (WGS) entry which is preliminary data.</text>
</comment>
<evidence type="ECO:0000313" key="2">
    <source>
        <dbReference type="Proteomes" id="UP000024635"/>
    </source>
</evidence>
<dbReference type="Proteomes" id="UP000024635">
    <property type="component" value="Unassembled WGS sequence"/>
</dbReference>
<proteinExistence type="predicted"/>
<reference evidence="2" key="1">
    <citation type="journal article" date="2015" name="Nat. Genet.">
        <title>The genome and transcriptome of the zoonotic hookworm Ancylostoma ceylanicum identify infection-specific gene families.</title>
        <authorList>
            <person name="Schwarz E.M."/>
            <person name="Hu Y."/>
            <person name="Antoshechkin I."/>
            <person name="Miller M.M."/>
            <person name="Sternberg P.W."/>
            <person name="Aroian R.V."/>
        </authorList>
    </citation>
    <scope>NUCLEOTIDE SEQUENCE</scope>
    <source>
        <strain evidence="2">HY135</strain>
    </source>
</reference>
<keyword evidence="2" id="KW-1185">Reference proteome</keyword>
<accession>A0A016TFM0</accession>
<sequence length="66" mass="7348">MASEKYVIPMSCIVEFEVCVSLAMSRTERSGWASQSATKISIYCVSCLPTQRDLPSDSSSFSNLRY</sequence>
<protein>
    <submittedName>
        <fullName evidence="1">Uncharacterized protein</fullName>
    </submittedName>
</protein>